<proteinExistence type="predicted"/>
<protein>
    <submittedName>
        <fullName evidence="1">Transcription elongation factor GreAB</fullName>
    </submittedName>
</protein>
<keyword evidence="1" id="KW-0251">Elongation factor</keyword>
<dbReference type="Proteomes" id="UP000263642">
    <property type="component" value="Unassembled WGS sequence"/>
</dbReference>
<reference evidence="1 2" key="1">
    <citation type="journal article" date="2018" name="Nat. Biotechnol.">
        <title>A standardized bacterial taxonomy based on genome phylogeny substantially revises the tree of life.</title>
        <authorList>
            <person name="Parks D.H."/>
            <person name="Chuvochina M."/>
            <person name="Waite D.W."/>
            <person name="Rinke C."/>
            <person name="Skarshewski A."/>
            <person name="Chaumeil P.A."/>
            <person name="Hugenholtz P."/>
        </authorList>
    </citation>
    <scope>NUCLEOTIDE SEQUENCE [LARGE SCALE GENOMIC DNA]</scope>
    <source>
        <strain evidence="1">UBA9375</strain>
    </source>
</reference>
<accession>A0A3D3R8T6</accession>
<keyword evidence="1" id="KW-0648">Protein biosynthesis</keyword>
<evidence type="ECO:0000313" key="1">
    <source>
        <dbReference type="EMBL" id="HCO24502.1"/>
    </source>
</evidence>
<dbReference type="EMBL" id="DQAY01000098">
    <property type="protein sequence ID" value="HCO24502.1"/>
    <property type="molecule type" value="Genomic_DNA"/>
</dbReference>
<evidence type="ECO:0000313" key="2">
    <source>
        <dbReference type="Proteomes" id="UP000263642"/>
    </source>
</evidence>
<gene>
    <name evidence="1" type="ORF">DIT97_16260</name>
</gene>
<name>A0A3D3R8T6_9PLAN</name>
<comment type="caution">
    <text evidence="1">The sequence shown here is derived from an EMBL/GenBank/DDBJ whole genome shotgun (WGS) entry which is preliminary data.</text>
</comment>
<sequence>MHQQKIFITKTDYQRLQNLLLSDFTQAIGN</sequence>
<dbReference type="AlphaFoldDB" id="A0A3D3R8T6"/>
<organism evidence="1 2">
    <name type="scientific">Gimesia maris</name>
    <dbReference type="NCBI Taxonomy" id="122"/>
    <lineage>
        <taxon>Bacteria</taxon>
        <taxon>Pseudomonadati</taxon>
        <taxon>Planctomycetota</taxon>
        <taxon>Planctomycetia</taxon>
        <taxon>Planctomycetales</taxon>
        <taxon>Planctomycetaceae</taxon>
        <taxon>Gimesia</taxon>
    </lineage>
</organism>
<feature type="non-terminal residue" evidence="1">
    <location>
        <position position="30"/>
    </location>
</feature>
<dbReference type="GO" id="GO:0003746">
    <property type="term" value="F:translation elongation factor activity"/>
    <property type="evidence" value="ECO:0007669"/>
    <property type="project" value="UniProtKB-KW"/>
</dbReference>